<name>M2Z8C6_PSEFD</name>
<feature type="region of interest" description="Disordered" evidence="1">
    <location>
        <begin position="1"/>
        <end position="24"/>
    </location>
</feature>
<dbReference type="AlphaFoldDB" id="M2Z8C6"/>
<gene>
    <name evidence="2" type="ORF">MYCFIDRAFT_210388</name>
</gene>
<sequence length="112" mass="12792">MSRNAAGKRPMRDVAQGQRQRQDSEYVFGEDGGWSWMRGLPEITERDARTIKFLDESGSVGNSNILQWLIGRQPEDLEMFLRRRHYELRGPAVSSRSARHQIEGSAIESDDG</sequence>
<dbReference type="Proteomes" id="UP000016932">
    <property type="component" value="Unassembled WGS sequence"/>
</dbReference>
<keyword evidence="3" id="KW-1185">Reference proteome</keyword>
<dbReference type="RefSeq" id="XP_007923450.1">
    <property type="nucleotide sequence ID" value="XM_007925259.1"/>
</dbReference>
<reference evidence="2 3" key="1">
    <citation type="journal article" date="2012" name="PLoS Pathog.">
        <title>Diverse lifestyles and strategies of plant pathogenesis encoded in the genomes of eighteen Dothideomycetes fungi.</title>
        <authorList>
            <person name="Ohm R.A."/>
            <person name="Feau N."/>
            <person name="Henrissat B."/>
            <person name="Schoch C.L."/>
            <person name="Horwitz B.A."/>
            <person name="Barry K.W."/>
            <person name="Condon B.J."/>
            <person name="Copeland A.C."/>
            <person name="Dhillon B."/>
            <person name="Glaser F."/>
            <person name="Hesse C.N."/>
            <person name="Kosti I."/>
            <person name="LaButti K."/>
            <person name="Lindquist E.A."/>
            <person name="Lucas S."/>
            <person name="Salamov A.A."/>
            <person name="Bradshaw R.E."/>
            <person name="Ciuffetti L."/>
            <person name="Hamelin R.C."/>
            <person name="Kema G.H.J."/>
            <person name="Lawrence C."/>
            <person name="Scott J.A."/>
            <person name="Spatafora J.W."/>
            <person name="Turgeon B.G."/>
            <person name="de Wit P.J.G.M."/>
            <person name="Zhong S."/>
            <person name="Goodwin S.B."/>
            <person name="Grigoriev I.V."/>
        </authorList>
    </citation>
    <scope>NUCLEOTIDE SEQUENCE [LARGE SCALE GENOMIC DNA]</scope>
    <source>
        <strain evidence="2 3">CIRAD86</strain>
    </source>
</reference>
<dbReference type="EMBL" id="KB446556">
    <property type="protein sequence ID" value="EME86035.1"/>
    <property type="molecule type" value="Genomic_DNA"/>
</dbReference>
<protein>
    <submittedName>
        <fullName evidence="2">Uncharacterized protein</fullName>
    </submittedName>
</protein>
<dbReference type="KEGG" id="pfj:MYCFIDRAFT_210388"/>
<proteinExistence type="predicted"/>
<organism evidence="2 3">
    <name type="scientific">Pseudocercospora fijiensis (strain CIRAD86)</name>
    <name type="common">Black leaf streak disease fungus</name>
    <name type="synonym">Mycosphaerella fijiensis</name>
    <dbReference type="NCBI Taxonomy" id="383855"/>
    <lineage>
        <taxon>Eukaryota</taxon>
        <taxon>Fungi</taxon>
        <taxon>Dikarya</taxon>
        <taxon>Ascomycota</taxon>
        <taxon>Pezizomycotina</taxon>
        <taxon>Dothideomycetes</taxon>
        <taxon>Dothideomycetidae</taxon>
        <taxon>Mycosphaerellales</taxon>
        <taxon>Mycosphaerellaceae</taxon>
        <taxon>Pseudocercospora</taxon>
    </lineage>
</organism>
<evidence type="ECO:0000313" key="2">
    <source>
        <dbReference type="EMBL" id="EME86035.1"/>
    </source>
</evidence>
<accession>M2Z8C6</accession>
<feature type="region of interest" description="Disordered" evidence="1">
    <location>
        <begin position="91"/>
        <end position="112"/>
    </location>
</feature>
<dbReference type="OrthoDB" id="419598at2759"/>
<dbReference type="HOGENOM" id="CLU_2146955_0_0_1"/>
<evidence type="ECO:0000256" key="1">
    <source>
        <dbReference type="SAM" id="MobiDB-lite"/>
    </source>
</evidence>
<dbReference type="VEuPathDB" id="FungiDB:MYCFIDRAFT_210388"/>
<dbReference type="GeneID" id="19337077"/>
<evidence type="ECO:0000313" key="3">
    <source>
        <dbReference type="Proteomes" id="UP000016932"/>
    </source>
</evidence>